<sequence length="240" mass="26087">MGRKGSSTLSQGATKYTNNMTLREENIGRKHADVASILKLQHLTRVATWASGAGQIPPLGSILGQRTADTAEASGLLLDPSSFLCQKCETILCPGVNCTIRIKKNTRKSRQSQNNVVYTCCFCLHENLKRGTPKGTVKNLLASTPRKSIDATPKIGSRCTLEEATTNSPETPMPKMLTTSDHNRSNNKRNDFSSLSASNEVGSGSKKRQRKGWTSLKDKAKADASESAKRINSFASPFKI</sequence>
<dbReference type="Proteomes" id="UP000623129">
    <property type="component" value="Unassembled WGS sequence"/>
</dbReference>
<organism evidence="2 3">
    <name type="scientific">Carex littledalei</name>
    <dbReference type="NCBI Taxonomy" id="544730"/>
    <lineage>
        <taxon>Eukaryota</taxon>
        <taxon>Viridiplantae</taxon>
        <taxon>Streptophyta</taxon>
        <taxon>Embryophyta</taxon>
        <taxon>Tracheophyta</taxon>
        <taxon>Spermatophyta</taxon>
        <taxon>Magnoliopsida</taxon>
        <taxon>Liliopsida</taxon>
        <taxon>Poales</taxon>
        <taxon>Cyperaceae</taxon>
        <taxon>Cyperoideae</taxon>
        <taxon>Cariceae</taxon>
        <taxon>Carex</taxon>
        <taxon>Carex subgen. Euthyceras</taxon>
    </lineage>
</organism>
<dbReference type="OrthoDB" id="655446at2759"/>
<dbReference type="PANTHER" id="PTHR36072">
    <property type="entry name" value="OS01G0541600 PROTEIN"/>
    <property type="match status" value="1"/>
</dbReference>
<dbReference type="InterPro" id="IPR007175">
    <property type="entry name" value="Rpr2/Snm1/Rpp21"/>
</dbReference>
<feature type="compositionally biased region" description="Polar residues" evidence="1">
    <location>
        <begin position="192"/>
        <end position="202"/>
    </location>
</feature>
<keyword evidence="3" id="KW-1185">Reference proteome</keyword>
<feature type="region of interest" description="Disordered" evidence="1">
    <location>
        <begin position="149"/>
        <end position="240"/>
    </location>
</feature>
<evidence type="ECO:0000313" key="2">
    <source>
        <dbReference type="EMBL" id="KAF3323584.1"/>
    </source>
</evidence>
<dbReference type="Pfam" id="PF04032">
    <property type="entry name" value="Rpr2"/>
    <property type="match status" value="1"/>
</dbReference>
<feature type="compositionally biased region" description="Basic and acidic residues" evidence="1">
    <location>
        <begin position="216"/>
        <end position="229"/>
    </location>
</feature>
<name>A0A833QQJ0_9POAL</name>
<evidence type="ECO:0000256" key="1">
    <source>
        <dbReference type="SAM" id="MobiDB-lite"/>
    </source>
</evidence>
<dbReference type="AlphaFoldDB" id="A0A833QQJ0"/>
<dbReference type="PANTHER" id="PTHR36072:SF2">
    <property type="entry name" value="OS01G0531000 PROTEIN"/>
    <property type="match status" value="1"/>
</dbReference>
<reference evidence="2" key="1">
    <citation type="submission" date="2020-01" db="EMBL/GenBank/DDBJ databases">
        <title>Genome sequence of Kobresia littledalei, the first chromosome-level genome in the family Cyperaceae.</title>
        <authorList>
            <person name="Qu G."/>
        </authorList>
    </citation>
    <scope>NUCLEOTIDE SEQUENCE</scope>
    <source>
        <strain evidence="2">C.B.Clarke</strain>
        <tissue evidence="2">Leaf</tissue>
    </source>
</reference>
<proteinExistence type="predicted"/>
<dbReference type="GO" id="GO:0006396">
    <property type="term" value="P:RNA processing"/>
    <property type="evidence" value="ECO:0007669"/>
    <property type="project" value="InterPro"/>
</dbReference>
<dbReference type="Gene3D" id="6.20.50.20">
    <property type="match status" value="1"/>
</dbReference>
<dbReference type="EMBL" id="SWLB01000023">
    <property type="protein sequence ID" value="KAF3323584.1"/>
    <property type="molecule type" value="Genomic_DNA"/>
</dbReference>
<accession>A0A833QQJ0</accession>
<feature type="compositionally biased region" description="Basic and acidic residues" evidence="1">
    <location>
        <begin position="181"/>
        <end position="191"/>
    </location>
</feature>
<protein>
    <submittedName>
        <fullName evidence="2">RNAse P Rpr2/Rpp21/SNM1 subunit domain-containing protein</fullName>
    </submittedName>
</protein>
<evidence type="ECO:0000313" key="3">
    <source>
        <dbReference type="Proteomes" id="UP000623129"/>
    </source>
</evidence>
<comment type="caution">
    <text evidence="2">The sequence shown here is derived from an EMBL/GenBank/DDBJ whole genome shotgun (WGS) entry which is preliminary data.</text>
</comment>
<gene>
    <name evidence="2" type="ORF">FCM35_KLT12315</name>
</gene>